<gene>
    <name evidence="1" type="ORF">CCMSSC00406_0000633</name>
</gene>
<reference evidence="1 2" key="1">
    <citation type="journal article" date="2021" name="Appl. Environ. Microbiol.">
        <title>Genetic linkage and physical mapping for an oyster mushroom Pleurotus cornucopiae and QTL analysis for the trait cap color.</title>
        <authorList>
            <person name="Zhang Y."/>
            <person name="Gao W."/>
            <person name="Sonnenberg A."/>
            <person name="Chen Q."/>
            <person name="Zhang J."/>
            <person name="Huang C."/>
        </authorList>
    </citation>
    <scope>NUCLEOTIDE SEQUENCE [LARGE SCALE GENOMIC DNA]</scope>
    <source>
        <strain evidence="1">CCMSSC00406</strain>
    </source>
</reference>
<evidence type="ECO:0000313" key="2">
    <source>
        <dbReference type="Proteomes" id="UP000824881"/>
    </source>
</evidence>
<accession>A0ACB7JEI1</accession>
<organism evidence="1 2">
    <name type="scientific">Pleurotus cornucopiae</name>
    <name type="common">Cornucopia mushroom</name>
    <dbReference type="NCBI Taxonomy" id="5321"/>
    <lineage>
        <taxon>Eukaryota</taxon>
        <taxon>Fungi</taxon>
        <taxon>Dikarya</taxon>
        <taxon>Basidiomycota</taxon>
        <taxon>Agaricomycotina</taxon>
        <taxon>Agaricomycetes</taxon>
        <taxon>Agaricomycetidae</taxon>
        <taxon>Agaricales</taxon>
        <taxon>Pleurotineae</taxon>
        <taxon>Pleurotaceae</taxon>
        <taxon>Pleurotus</taxon>
    </lineage>
</organism>
<dbReference type="Proteomes" id="UP000824881">
    <property type="component" value="Unassembled WGS sequence"/>
</dbReference>
<comment type="caution">
    <text evidence="1">The sequence shown here is derived from an EMBL/GenBank/DDBJ whole genome shotgun (WGS) entry which is preliminary data.</text>
</comment>
<protein>
    <submittedName>
        <fullName evidence="1">Uncharacterized protein</fullName>
    </submittedName>
</protein>
<name>A0ACB7JEI1_PLECO</name>
<sequence length="1323" mass="146942">MDAQAPLGGAYQVPLSRPVRNSAPATGQPQPLTRKPTTLAHHADQQQTASTDPTWPVMKSAYYQAPSDQQESPMYSHLAPGSINLQLPSDSYRTADLSTLAQVSSELGYVPDPTGHVSGPSAPVTSSNAPGPNLTHGDNASASTKKRRPKPKIQLAPNQPPTTQGKPRARVYLACLQCRQRKTRCDGAKPICHNCSRRENGGFDCSYDAQPRRRGPDKMPGARQRQQEAEEGLVRRRRRRQETTQQSDSQEPSDTQPHIHPDGPSIELLAAPSEPPTASQSYYPTQYGSTQSIPLQLHDTDVFIEDTITPLGPVYPHGFIVPLDENGDEVQDEGHTMTSEPSVNFTRKIWWDSLLSLYINPYSPPPLLTNAQREMATAEITADLQSLFHISNYWFYFFHLPTFFGKFCHPTKREQMQPSLLLALLGMSIFFKSSEVENGHEGRRRALRLMDEAQSAMHASYNSGWIDEELVQAAWLQATFEACAHPCHSTVRSSSAMVYLDSLIRSLALTKVDAGDPGTSYFEPGAVPHAVAQTLTYTDAPVPAYNTMDNPLFVPSQRSVVPVNPFVRHAEIDRVEGCSCNSYTLATRWPASMEHVPLWAYTPAWDESWDEGQIRRESCRRLCWSAMTLAAGFISYMTAHKVAPLDLFIADPANYAILFNGECYTRSPTFIGSPSPSPSPKDTIWALHDRLYLLWHSCMRARTITTTSNEQKAQFAISAWMEADSLEQALSRHTCNLERAYIYQGREYLFNIRMYVSHEFSRHIPLVTSGVTASFNKKKAEEWLKHQAAVAQRVMYGLSTVTGHSTNLLALTLWEADNSLIVALDNCKALLRPIDYLTSIWPCNEQRARYIRLRKRLANACHSAGHPPPPPMDPQIMPLYVVYALFTPVNSHVLAYIITLLKRPASPSFEGMEESSRKRQKEHVSNEVPSQEPSANVVDQEPVIDGGALVNGLAEELQCGCCAALVYRPNGGTNCPSCRGVSNIVTPFRALQPILDTLLLAAPYMSRTERERAQADELYKGGSSMRLPSPRSASPEPNINQSTEYARPCPHCSPDNAFGWSCPIPVSDPNTDVEHAWPVEDGLPPGHQHCGNCENLTAVQAPSTTKCDFCQVYFCGIEVQGRCVATPLSTQSPHGMSDVGDLIQSADVYDCFDGNTVEVEIMLDYLTAQGITPRHIYREIVTHLQSQPGGFRPLIDLELFVDNHNVSPGVDPDPNAPRNRICRLCASEILLWGLRDWWVRERQKGFLEEDVMARKDCAEGQACSRQKDLAHAREYNHMIAPRPTDAANVSEAPPTNEMAEAPAQLPANILTPLPPIADLLQHL</sequence>
<dbReference type="EMBL" id="WQMT02000001">
    <property type="protein sequence ID" value="KAG9227721.1"/>
    <property type="molecule type" value="Genomic_DNA"/>
</dbReference>
<proteinExistence type="predicted"/>
<keyword evidence="2" id="KW-1185">Reference proteome</keyword>
<evidence type="ECO:0000313" key="1">
    <source>
        <dbReference type="EMBL" id="KAG9227721.1"/>
    </source>
</evidence>